<evidence type="ECO:0000313" key="2">
    <source>
        <dbReference type="EMBL" id="SEN72181.1"/>
    </source>
</evidence>
<sequence length="155" mass="16989">MEKTRDELLGEIRYAIRLAERTARLYRRVQTFSSFCAIMGGSAALAGVSDILPQGALAWGSMIAASFGAMLLSVRPGDKAAQNEADIKRFQLLMSRSSHLQDEELAASLEETRVGVAPEIELLRNVAYNDVVSERNREDAALPLTLPQKLLRAVA</sequence>
<organism evidence="2 3">
    <name type="scientific">Nitrosospira multiformis</name>
    <dbReference type="NCBI Taxonomy" id="1231"/>
    <lineage>
        <taxon>Bacteria</taxon>
        <taxon>Pseudomonadati</taxon>
        <taxon>Pseudomonadota</taxon>
        <taxon>Betaproteobacteria</taxon>
        <taxon>Nitrosomonadales</taxon>
        <taxon>Nitrosomonadaceae</taxon>
        <taxon>Nitrosospira</taxon>
    </lineage>
</organism>
<protein>
    <recommendedName>
        <fullName evidence="4">SMODS and SLOG-associating 2TM effector domain-containing protein</fullName>
    </recommendedName>
</protein>
<proteinExistence type="predicted"/>
<keyword evidence="1" id="KW-0472">Membrane</keyword>
<dbReference type="RefSeq" id="WP_074746377.1">
    <property type="nucleotide sequence ID" value="NZ_FOCT01000006.1"/>
</dbReference>
<reference evidence="2 3" key="1">
    <citation type="submission" date="2016-10" db="EMBL/GenBank/DDBJ databases">
        <authorList>
            <person name="de Groot N.N."/>
        </authorList>
    </citation>
    <scope>NUCLEOTIDE SEQUENCE [LARGE SCALE GENOMIC DNA]</scope>
    <source>
        <strain evidence="2 3">Nl18</strain>
    </source>
</reference>
<name>A0A1H8IUS3_9PROT</name>
<feature type="transmembrane region" description="Helical" evidence="1">
    <location>
        <begin position="55"/>
        <end position="74"/>
    </location>
</feature>
<evidence type="ECO:0008006" key="4">
    <source>
        <dbReference type="Google" id="ProtNLM"/>
    </source>
</evidence>
<dbReference type="Proteomes" id="UP000183898">
    <property type="component" value="Unassembled WGS sequence"/>
</dbReference>
<dbReference type="AlphaFoldDB" id="A0A1H8IUS3"/>
<gene>
    <name evidence="2" type="ORF">SAMN05216404_106188</name>
</gene>
<keyword evidence="1" id="KW-0812">Transmembrane</keyword>
<keyword evidence="1" id="KW-1133">Transmembrane helix</keyword>
<evidence type="ECO:0000313" key="3">
    <source>
        <dbReference type="Proteomes" id="UP000183898"/>
    </source>
</evidence>
<feature type="transmembrane region" description="Helical" evidence="1">
    <location>
        <begin position="31"/>
        <end position="49"/>
    </location>
</feature>
<dbReference type="EMBL" id="FOCT01000006">
    <property type="protein sequence ID" value="SEN72181.1"/>
    <property type="molecule type" value="Genomic_DNA"/>
</dbReference>
<accession>A0A1H8IUS3</accession>
<evidence type="ECO:0000256" key="1">
    <source>
        <dbReference type="SAM" id="Phobius"/>
    </source>
</evidence>